<dbReference type="Gene3D" id="1.10.10.10">
    <property type="entry name" value="Winged helix-like DNA-binding domain superfamily/Winged helix DNA-binding domain"/>
    <property type="match status" value="1"/>
</dbReference>
<sequence length="155" mass="17556">MMDKVDFAILRQLQDDGRLTNVDLSERIHLSPSPCLRRVKKLEAETVITGYRATLDREKVGLGMTVFVDVSLENHKDQTSLQFEESIIAMPNVLSCFVVSGQSDYRLEVVVHNLKEYEAILRTIQTLPFVKDIHSNFAIRAVKTDAPLPIQEAQS</sequence>
<reference evidence="5 6" key="1">
    <citation type="submission" date="2019-03" db="EMBL/GenBank/DDBJ databases">
        <title>Genomic Encyclopedia of Type Strains, Phase IV (KMG-IV): sequencing the most valuable type-strain genomes for metagenomic binning, comparative biology and taxonomic classification.</title>
        <authorList>
            <person name="Goeker M."/>
        </authorList>
    </citation>
    <scope>NUCLEOTIDE SEQUENCE [LARGE SCALE GENOMIC DNA]</scope>
    <source>
        <strain evidence="5 6">DSM 5604</strain>
    </source>
</reference>
<dbReference type="EMBL" id="SNZA01000006">
    <property type="protein sequence ID" value="TDR06365.1"/>
    <property type="molecule type" value="Genomic_DNA"/>
</dbReference>
<dbReference type="InterPro" id="IPR011008">
    <property type="entry name" value="Dimeric_a/b-barrel"/>
</dbReference>
<dbReference type="PROSITE" id="PS50956">
    <property type="entry name" value="HTH_ASNC_2"/>
    <property type="match status" value="1"/>
</dbReference>
<dbReference type="InterPro" id="IPR019887">
    <property type="entry name" value="Tscrpt_reg_AsnC/Lrp_C"/>
</dbReference>
<dbReference type="GO" id="GO:0006355">
    <property type="term" value="P:regulation of DNA-templated transcription"/>
    <property type="evidence" value="ECO:0007669"/>
    <property type="project" value="UniProtKB-ARBA"/>
</dbReference>
<keyword evidence="3" id="KW-0804">Transcription</keyword>
<dbReference type="InterPro" id="IPR036388">
    <property type="entry name" value="WH-like_DNA-bd_sf"/>
</dbReference>
<dbReference type="SMART" id="SM00344">
    <property type="entry name" value="HTH_ASNC"/>
    <property type="match status" value="1"/>
</dbReference>
<dbReference type="Proteomes" id="UP000295729">
    <property type="component" value="Unassembled WGS sequence"/>
</dbReference>
<evidence type="ECO:0000256" key="2">
    <source>
        <dbReference type="ARBA" id="ARBA00023125"/>
    </source>
</evidence>
<dbReference type="AlphaFoldDB" id="A0A4R6WYV1"/>
<accession>A0A4R6WYV1</accession>
<name>A0A4R6WYV1_9GAMM</name>
<dbReference type="InterPro" id="IPR019888">
    <property type="entry name" value="Tscrpt_reg_AsnC-like"/>
</dbReference>
<evidence type="ECO:0000313" key="5">
    <source>
        <dbReference type="EMBL" id="TDR06365.1"/>
    </source>
</evidence>
<gene>
    <name evidence="5" type="ORF">C8D85_3297</name>
</gene>
<organism evidence="5 6">
    <name type="scientific">Marinomonas communis</name>
    <dbReference type="NCBI Taxonomy" id="28254"/>
    <lineage>
        <taxon>Bacteria</taxon>
        <taxon>Pseudomonadati</taxon>
        <taxon>Pseudomonadota</taxon>
        <taxon>Gammaproteobacteria</taxon>
        <taxon>Oceanospirillales</taxon>
        <taxon>Oceanospirillaceae</taxon>
        <taxon>Marinomonas</taxon>
    </lineage>
</organism>
<keyword evidence="2" id="KW-0238">DNA-binding</keyword>
<evidence type="ECO:0000313" key="6">
    <source>
        <dbReference type="Proteomes" id="UP000295729"/>
    </source>
</evidence>
<dbReference type="Pfam" id="PF01037">
    <property type="entry name" value="AsnC_trans_reg"/>
    <property type="match status" value="1"/>
</dbReference>
<dbReference type="PANTHER" id="PTHR30154:SF34">
    <property type="entry name" value="TRANSCRIPTIONAL REGULATOR AZLB"/>
    <property type="match status" value="1"/>
</dbReference>
<comment type="caution">
    <text evidence="5">The sequence shown here is derived from an EMBL/GenBank/DDBJ whole genome shotgun (WGS) entry which is preliminary data.</text>
</comment>
<dbReference type="InterPro" id="IPR000485">
    <property type="entry name" value="AsnC-type_HTH_dom"/>
</dbReference>
<dbReference type="GO" id="GO:0005829">
    <property type="term" value="C:cytosol"/>
    <property type="evidence" value="ECO:0007669"/>
    <property type="project" value="TreeGrafter"/>
</dbReference>
<dbReference type="GO" id="GO:0043200">
    <property type="term" value="P:response to amino acid"/>
    <property type="evidence" value="ECO:0007669"/>
    <property type="project" value="TreeGrafter"/>
</dbReference>
<evidence type="ECO:0000256" key="3">
    <source>
        <dbReference type="ARBA" id="ARBA00023163"/>
    </source>
</evidence>
<dbReference type="PRINTS" id="PR00033">
    <property type="entry name" value="HTHASNC"/>
</dbReference>
<dbReference type="SUPFAM" id="SSF46785">
    <property type="entry name" value="Winged helix' DNA-binding domain"/>
    <property type="match status" value="1"/>
</dbReference>
<dbReference type="InterPro" id="IPR036390">
    <property type="entry name" value="WH_DNA-bd_sf"/>
</dbReference>
<dbReference type="GO" id="GO:0043565">
    <property type="term" value="F:sequence-specific DNA binding"/>
    <property type="evidence" value="ECO:0007669"/>
    <property type="project" value="InterPro"/>
</dbReference>
<keyword evidence="1" id="KW-0805">Transcription regulation</keyword>
<dbReference type="PANTHER" id="PTHR30154">
    <property type="entry name" value="LEUCINE-RESPONSIVE REGULATORY PROTEIN"/>
    <property type="match status" value="1"/>
</dbReference>
<proteinExistence type="predicted"/>
<dbReference type="SUPFAM" id="SSF54909">
    <property type="entry name" value="Dimeric alpha+beta barrel"/>
    <property type="match status" value="1"/>
</dbReference>
<dbReference type="InterPro" id="IPR011991">
    <property type="entry name" value="ArsR-like_HTH"/>
</dbReference>
<dbReference type="Pfam" id="PF13412">
    <property type="entry name" value="HTH_24"/>
    <property type="match status" value="1"/>
</dbReference>
<evidence type="ECO:0000256" key="1">
    <source>
        <dbReference type="ARBA" id="ARBA00023015"/>
    </source>
</evidence>
<feature type="domain" description="HTH asnC-type" evidence="4">
    <location>
        <begin position="2"/>
        <end position="63"/>
    </location>
</feature>
<keyword evidence="6" id="KW-1185">Reference proteome</keyword>
<dbReference type="RefSeq" id="WP_323133255.1">
    <property type="nucleotide sequence ID" value="NZ_JAJGNH010000005.1"/>
</dbReference>
<dbReference type="CDD" id="cd00090">
    <property type="entry name" value="HTH_ARSR"/>
    <property type="match status" value="1"/>
</dbReference>
<dbReference type="Gene3D" id="3.30.70.920">
    <property type="match status" value="1"/>
</dbReference>
<evidence type="ECO:0000259" key="4">
    <source>
        <dbReference type="PROSITE" id="PS50956"/>
    </source>
</evidence>
<protein>
    <submittedName>
        <fullName evidence="5">AsnC family transcriptional regulator</fullName>
    </submittedName>
</protein>